<protein>
    <submittedName>
        <fullName evidence="2">Amidohydrolase family protein</fullName>
    </submittedName>
</protein>
<dbReference type="Pfam" id="PF01979">
    <property type="entry name" value="Amidohydro_1"/>
    <property type="match status" value="1"/>
</dbReference>
<evidence type="ECO:0000259" key="1">
    <source>
        <dbReference type="Pfam" id="PF01979"/>
    </source>
</evidence>
<proteinExistence type="predicted"/>
<dbReference type="SUPFAM" id="SSF51556">
    <property type="entry name" value="Metallo-dependent hydrolases"/>
    <property type="match status" value="1"/>
</dbReference>
<dbReference type="CDD" id="cd01299">
    <property type="entry name" value="Met_dep_hydrolase_A"/>
    <property type="match status" value="1"/>
</dbReference>
<evidence type="ECO:0000313" key="2">
    <source>
        <dbReference type="EMBL" id="MFE9173770.1"/>
    </source>
</evidence>
<dbReference type="InterPro" id="IPR032466">
    <property type="entry name" value="Metal_Hydrolase"/>
</dbReference>
<reference evidence="2 3" key="1">
    <citation type="submission" date="2024-10" db="EMBL/GenBank/DDBJ databases">
        <title>The Natural Products Discovery Center: Release of the First 8490 Sequenced Strains for Exploring Actinobacteria Biosynthetic Diversity.</title>
        <authorList>
            <person name="Kalkreuter E."/>
            <person name="Kautsar S.A."/>
            <person name="Yang D."/>
            <person name="Bader C.D."/>
            <person name="Teijaro C.N."/>
            <person name="Fluegel L."/>
            <person name="Davis C.M."/>
            <person name="Simpson J.R."/>
            <person name="Lauterbach L."/>
            <person name="Steele A.D."/>
            <person name="Gui C."/>
            <person name="Meng S."/>
            <person name="Li G."/>
            <person name="Viehrig K."/>
            <person name="Ye F."/>
            <person name="Su P."/>
            <person name="Kiefer A.F."/>
            <person name="Nichols A."/>
            <person name="Cepeda A.J."/>
            <person name="Yan W."/>
            <person name="Fan B."/>
            <person name="Jiang Y."/>
            <person name="Adhikari A."/>
            <person name="Zheng C.-J."/>
            <person name="Schuster L."/>
            <person name="Cowan T.M."/>
            <person name="Smanski M.J."/>
            <person name="Chevrette M.G."/>
            <person name="De Carvalho L.P.S."/>
            <person name="Shen B."/>
        </authorList>
    </citation>
    <scope>NUCLEOTIDE SEQUENCE [LARGE SCALE GENOMIC DNA]</scope>
    <source>
        <strain evidence="2 3">NPDC007147</strain>
    </source>
</reference>
<dbReference type="EMBL" id="JBIAFJ010000040">
    <property type="protein sequence ID" value="MFE9173770.1"/>
    <property type="molecule type" value="Genomic_DNA"/>
</dbReference>
<dbReference type="InterPro" id="IPR011059">
    <property type="entry name" value="Metal-dep_hydrolase_composite"/>
</dbReference>
<dbReference type="Gene3D" id="2.30.40.10">
    <property type="entry name" value="Urease, subunit C, domain 1"/>
    <property type="match status" value="1"/>
</dbReference>
<name>A0ABW6L548_9ACTN</name>
<gene>
    <name evidence="2" type="ORF">ACFYNZ_30660</name>
</gene>
<dbReference type="RefSeq" id="WP_388352855.1">
    <property type="nucleotide sequence ID" value="NZ_JBIAFJ010000040.1"/>
</dbReference>
<sequence length="415" mass="44090">MAGEGGNADVVLVAARWWDGLAEQPGSRIETAVRGGVVAEVGPSVDRGGAEVIDLGDRMLLPGLIDCHVHTTMDPARLLGTFVSDSSAAIALRSLPVLRDLLDRGFTTVRDLATFAGEPVTLALRDAVARGLVVGPRMVVAPHLISSRGGHGDLSPLLAAHLHREIGTLADGPAAVVRAVREDIRAGADWIKFGATGGFATPADDPEQLTFTQEEMNALVAAAGDLGIPCTPHAYGDEGVARAVRAGVRSVEHGNLASARTLALMEEREVFLVPTRFMVADALDHLDDDTYWKGKDPAEREKFTRYAGQLRESARNVAAGDVRIAFGTDAGMFPHRDNWREFPAMVESGITPLRALRSATGVAAELLKRPDLGRVEPGATADLIALPGNPFDDIEAIGHADFVMKAGTLHRRPAR</sequence>
<organism evidence="2 3">
    <name type="scientific">Streptomyces kebangsaanensis</name>
    <dbReference type="NCBI Taxonomy" id="864058"/>
    <lineage>
        <taxon>Bacteria</taxon>
        <taxon>Bacillati</taxon>
        <taxon>Actinomycetota</taxon>
        <taxon>Actinomycetes</taxon>
        <taxon>Kitasatosporales</taxon>
        <taxon>Streptomycetaceae</taxon>
        <taxon>Streptomyces</taxon>
    </lineage>
</organism>
<accession>A0ABW6L548</accession>
<dbReference type="SUPFAM" id="SSF51338">
    <property type="entry name" value="Composite domain of metallo-dependent hydrolases"/>
    <property type="match status" value="1"/>
</dbReference>
<dbReference type="InterPro" id="IPR051781">
    <property type="entry name" value="Metallo-dep_Hydrolase"/>
</dbReference>
<dbReference type="InterPro" id="IPR006680">
    <property type="entry name" value="Amidohydro-rel"/>
</dbReference>
<dbReference type="Gene3D" id="3.20.20.140">
    <property type="entry name" value="Metal-dependent hydrolases"/>
    <property type="match status" value="1"/>
</dbReference>
<dbReference type="PANTHER" id="PTHR43135">
    <property type="entry name" value="ALPHA-D-RIBOSE 1-METHYLPHOSPHONATE 5-TRIPHOSPHATE DIPHOSPHATASE"/>
    <property type="match status" value="1"/>
</dbReference>
<keyword evidence="3" id="KW-1185">Reference proteome</keyword>
<comment type="caution">
    <text evidence="2">The sequence shown here is derived from an EMBL/GenBank/DDBJ whole genome shotgun (WGS) entry which is preliminary data.</text>
</comment>
<dbReference type="Proteomes" id="UP001601197">
    <property type="component" value="Unassembled WGS sequence"/>
</dbReference>
<evidence type="ECO:0000313" key="3">
    <source>
        <dbReference type="Proteomes" id="UP001601197"/>
    </source>
</evidence>
<feature type="domain" description="Amidohydrolase-related" evidence="1">
    <location>
        <begin position="59"/>
        <end position="405"/>
    </location>
</feature>
<dbReference type="PANTHER" id="PTHR43135:SF3">
    <property type="entry name" value="ALPHA-D-RIBOSE 1-METHYLPHOSPHONATE 5-TRIPHOSPHATE DIPHOSPHATASE"/>
    <property type="match status" value="1"/>
</dbReference>
<dbReference type="InterPro" id="IPR057744">
    <property type="entry name" value="OTAase-like"/>
</dbReference>